<feature type="region of interest" description="Disordered" evidence="1">
    <location>
        <begin position="105"/>
        <end position="140"/>
    </location>
</feature>
<dbReference type="EMBL" id="BGZK01000146">
    <property type="protein sequence ID" value="GBP23037.1"/>
    <property type="molecule type" value="Genomic_DNA"/>
</dbReference>
<feature type="compositionally biased region" description="Gly residues" evidence="1">
    <location>
        <begin position="124"/>
        <end position="138"/>
    </location>
</feature>
<evidence type="ECO:0000256" key="1">
    <source>
        <dbReference type="SAM" id="MobiDB-lite"/>
    </source>
</evidence>
<protein>
    <submittedName>
        <fullName evidence="2">Uncharacterized protein</fullName>
    </submittedName>
</protein>
<accession>A0A4C1UAE6</accession>
<organism evidence="2 3">
    <name type="scientific">Eumeta variegata</name>
    <name type="common">Bagworm moth</name>
    <name type="synonym">Eumeta japonica</name>
    <dbReference type="NCBI Taxonomy" id="151549"/>
    <lineage>
        <taxon>Eukaryota</taxon>
        <taxon>Metazoa</taxon>
        <taxon>Ecdysozoa</taxon>
        <taxon>Arthropoda</taxon>
        <taxon>Hexapoda</taxon>
        <taxon>Insecta</taxon>
        <taxon>Pterygota</taxon>
        <taxon>Neoptera</taxon>
        <taxon>Endopterygota</taxon>
        <taxon>Lepidoptera</taxon>
        <taxon>Glossata</taxon>
        <taxon>Ditrysia</taxon>
        <taxon>Tineoidea</taxon>
        <taxon>Psychidae</taxon>
        <taxon>Oiketicinae</taxon>
        <taxon>Eumeta</taxon>
    </lineage>
</organism>
<gene>
    <name evidence="2" type="ORF">EVAR_15711_1</name>
</gene>
<keyword evidence="3" id="KW-1185">Reference proteome</keyword>
<comment type="caution">
    <text evidence="2">The sequence shown here is derived from an EMBL/GenBank/DDBJ whole genome shotgun (WGS) entry which is preliminary data.</text>
</comment>
<dbReference type="Proteomes" id="UP000299102">
    <property type="component" value="Unassembled WGS sequence"/>
</dbReference>
<name>A0A4C1UAE6_EUMVA</name>
<dbReference type="AlphaFoldDB" id="A0A4C1UAE6"/>
<evidence type="ECO:0000313" key="2">
    <source>
        <dbReference type="EMBL" id="GBP23037.1"/>
    </source>
</evidence>
<evidence type="ECO:0000313" key="3">
    <source>
        <dbReference type="Proteomes" id="UP000299102"/>
    </source>
</evidence>
<sequence>MIIPTRERGAAAHCEAVHESAWGELITRALQSEVAARAEMRTCCARGRPIIVEWERDARHSAGLLSLVRQAIIRGSSSEQKLRPLETIPFKIHIKLITKRACEHGKRTKTKLADGRARPPPGRRAGGGGRGAAGGGRGAPVRERVHTWNSSFYVIIRGIGIRN</sequence>
<feature type="compositionally biased region" description="Basic and acidic residues" evidence="1">
    <location>
        <begin position="105"/>
        <end position="117"/>
    </location>
</feature>
<proteinExistence type="predicted"/>
<reference evidence="2 3" key="1">
    <citation type="journal article" date="2019" name="Commun. Biol.">
        <title>The bagworm genome reveals a unique fibroin gene that provides high tensile strength.</title>
        <authorList>
            <person name="Kono N."/>
            <person name="Nakamura H."/>
            <person name="Ohtoshi R."/>
            <person name="Tomita M."/>
            <person name="Numata K."/>
            <person name="Arakawa K."/>
        </authorList>
    </citation>
    <scope>NUCLEOTIDE SEQUENCE [LARGE SCALE GENOMIC DNA]</scope>
</reference>